<dbReference type="AlphaFoldDB" id="A0A0D6XAH3"/>
<dbReference type="Proteomes" id="UP000030364">
    <property type="component" value="Unassembled WGS sequence"/>
</dbReference>
<evidence type="ECO:0000256" key="1">
    <source>
        <dbReference type="ARBA" id="ARBA00001782"/>
    </source>
</evidence>
<evidence type="ECO:0000256" key="11">
    <source>
        <dbReference type="PIRNR" id="PIRNR001461"/>
    </source>
</evidence>
<feature type="binding site" evidence="10 14">
    <location>
        <position position="67"/>
    </location>
    <ligand>
        <name>substrate</name>
    </ligand>
</feature>
<dbReference type="OrthoDB" id="1645589at2"/>
<dbReference type="FunFam" id="3.20.20.70:FF:000004">
    <property type="entry name" value="Ribulose-phosphate 3-epimerase"/>
    <property type="match status" value="1"/>
</dbReference>
<evidence type="ECO:0000256" key="5">
    <source>
        <dbReference type="ARBA" id="ARBA00001954"/>
    </source>
</evidence>
<name>A0A0D6XAH3_THEFI</name>
<evidence type="ECO:0000313" key="16">
    <source>
        <dbReference type="Proteomes" id="UP000030364"/>
    </source>
</evidence>
<feature type="binding site" evidence="10 14">
    <location>
        <begin position="198"/>
        <end position="199"/>
    </location>
    <ligand>
        <name>substrate</name>
    </ligand>
</feature>
<keyword evidence="8 10" id="KW-0479">Metal-binding</keyword>
<proteinExistence type="inferred from homology"/>
<dbReference type="InterPro" id="IPR000056">
    <property type="entry name" value="Ribul_P_3_epim-like"/>
</dbReference>
<evidence type="ECO:0000256" key="13">
    <source>
        <dbReference type="PIRSR" id="PIRSR001461-2"/>
    </source>
</evidence>
<comment type="cofactor">
    <cofactor evidence="4">
        <name>Zn(2+)</name>
        <dbReference type="ChEBI" id="CHEBI:29105"/>
    </cofactor>
</comment>
<dbReference type="NCBIfam" id="NF004076">
    <property type="entry name" value="PRK05581.1-4"/>
    <property type="match status" value="1"/>
</dbReference>
<feature type="binding site" evidence="10 14">
    <location>
        <position position="9"/>
    </location>
    <ligand>
        <name>substrate</name>
    </ligand>
</feature>
<comment type="function">
    <text evidence="10">Catalyzes the reversible epimerization of D-ribulose 5-phosphate to D-xylulose 5-phosphate.</text>
</comment>
<dbReference type="RefSeq" id="WP_038063239.1">
    <property type="nucleotide sequence ID" value="NZ_JPSL02000037.1"/>
</dbReference>
<evidence type="ECO:0000256" key="10">
    <source>
        <dbReference type="HAMAP-Rule" id="MF_02227"/>
    </source>
</evidence>
<keyword evidence="13" id="KW-0170">Cobalt</keyword>
<evidence type="ECO:0000256" key="7">
    <source>
        <dbReference type="ARBA" id="ARBA00013188"/>
    </source>
</evidence>
<comment type="cofactor">
    <cofactor evidence="2">
        <name>Mn(2+)</name>
        <dbReference type="ChEBI" id="CHEBI:29035"/>
    </cofactor>
</comment>
<evidence type="ECO:0000256" key="8">
    <source>
        <dbReference type="ARBA" id="ARBA00022723"/>
    </source>
</evidence>
<dbReference type="PROSITE" id="PS01085">
    <property type="entry name" value="RIBUL_P_3_EPIMER_1"/>
    <property type="match status" value="1"/>
</dbReference>
<comment type="similarity">
    <text evidence="6 10 11">Belongs to the ribulose-phosphate 3-epimerase family.</text>
</comment>
<dbReference type="STRING" id="276.THFILI_03180"/>
<dbReference type="NCBIfam" id="TIGR01163">
    <property type="entry name" value="rpe"/>
    <property type="match status" value="1"/>
</dbReference>
<dbReference type="Gene3D" id="3.20.20.70">
    <property type="entry name" value="Aldolase class I"/>
    <property type="match status" value="1"/>
</dbReference>
<accession>A0A0D6XAH3</accession>
<comment type="cofactor">
    <cofactor evidence="5">
        <name>Fe(2+)</name>
        <dbReference type="ChEBI" id="CHEBI:29033"/>
    </cofactor>
</comment>
<feature type="binding site" evidence="10 13">
    <location>
        <position position="34"/>
    </location>
    <ligand>
        <name>a divalent metal cation</name>
        <dbReference type="ChEBI" id="CHEBI:60240"/>
    </ligand>
</feature>
<dbReference type="GO" id="GO:0046872">
    <property type="term" value="F:metal ion binding"/>
    <property type="evidence" value="ECO:0007669"/>
    <property type="project" value="UniProtKB-UniRule"/>
</dbReference>
<comment type="cofactor">
    <cofactor evidence="10 13">
        <name>a divalent metal cation</name>
        <dbReference type="ChEBI" id="CHEBI:60240"/>
    </cofactor>
    <text evidence="10 13">Binds 1 divalent metal cation per subunit.</text>
</comment>
<comment type="catalytic activity">
    <reaction evidence="1 10 11">
        <text>D-ribulose 5-phosphate = D-xylulose 5-phosphate</text>
        <dbReference type="Rhea" id="RHEA:13677"/>
        <dbReference type="ChEBI" id="CHEBI:57737"/>
        <dbReference type="ChEBI" id="CHEBI:58121"/>
        <dbReference type="EC" id="5.1.3.1"/>
    </reaction>
</comment>
<evidence type="ECO:0000256" key="14">
    <source>
        <dbReference type="PIRSR" id="PIRSR001461-3"/>
    </source>
</evidence>
<comment type="cofactor">
    <cofactor evidence="3">
        <name>Co(2+)</name>
        <dbReference type="ChEBI" id="CHEBI:48828"/>
    </cofactor>
</comment>
<dbReference type="HAMAP" id="MF_02227">
    <property type="entry name" value="RPE"/>
    <property type="match status" value="1"/>
</dbReference>
<gene>
    <name evidence="10" type="primary">rpe</name>
    <name evidence="15" type="ORF">THFILI_03180</name>
</gene>
<keyword evidence="13" id="KW-0464">Manganese</keyword>
<dbReference type="PANTHER" id="PTHR11749">
    <property type="entry name" value="RIBULOSE-5-PHOSPHATE-3-EPIMERASE"/>
    <property type="match status" value="1"/>
</dbReference>
<dbReference type="InterPro" id="IPR011060">
    <property type="entry name" value="RibuloseP-bd_barrel"/>
</dbReference>
<sequence length="224" mass="24246">MPKPLFAPSILTADFARLGEAIREAEEAGVDWIHLDVMDGRFVPNLTFGPLLVEAVRRVTALPLDVHLMIVEPERYLKDFALAGADLITVHAEATFHPHRAVQQIKELGKKAGLAVNPGTPLAAFEPLLPELDLALLMSVNPGFGGQRYIPASTGRLRALKEMRDRLNPACLVEVDGGVNEKTLPLVLEAGADVVVAGSALFNERPVKENLSRLKEVARALGRG</sequence>
<protein>
    <recommendedName>
        <fullName evidence="7 10">Ribulose-phosphate 3-epimerase</fullName>
        <ecNumber evidence="7 10">5.1.3.1</ecNumber>
    </recommendedName>
</protein>
<dbReference type="SUPFAM" id="SSF51366">
    <property type="entry name" value="Ribulose-phoshate binding barrel"/>
    <property type="match status" value="1"/>
</dbReference>
<dbReference type="GO" id="GO:0005737">
    <property type="term" value="C:cytoplasm"/>
    <property type="evidence" value="ECO:0007669"/>
    <property type="project" value="UniProtKB-ARBA"/>
</dbReference>
<keyword evidence="16" id="KW-1185">Reference proteome</keyword>
<feature type="active site" description="Proton donor" evidence="10 12">
    <location>
        <position position="176"/>
    </location>
</feature>
<feature type="binding site" evidence="14">
    <location>
        <position position="178"/>
    </location>
    <ligand>
        <name>substrate</name>
    </ligand>
</feature>
<dbReference type="InterPro" id="IPR013785">
    <property type="entry name" value="Aldolase_TIM"/>
</dbReference>
<dbReference type="Pfam" id="PF00834">
    <property type="entry name" value="Ribul_P_3_epim"/>
    <property type="match status" value="1"/>
</dbReference>
<evidence type="ECO:0000256" key="2">
    <source>
        <dbReference type="ARBA" id="ARBA00001936"/>
    </source>
</evidence>
<evidence type="ECO:0000313" key="15">
    <source>
        <dbReference type="EMBL" id="KIX84672.1"/>
    </source>
</evidence>
<evidence type="ECO:0000256" key="6">
    <source>
        <dbReference type="ARBA" id="ARBA00009541"/>
    </source>
</evidence>
<dbReference type="GO" id="GO:0006098">
    <property type="term" value="P:pentose-phosphate shunt"/>
    <property type="evidence" value="ECO:0007669"/>
    <property type="project" value="UniProtKB-UniRule"/>
</dbReference>
<organism evidence="15 16">
    <name type="scientific">Thermus filiformis</name>
    <dbReference type="NCBI Taxonomy" id="276"/>
    <lineage>
        <taxon>Bacteria</taxon>
        <taxon>Thermotogati</taxon>
        <taxon>Deinococcota</taxon>
        <taxon>Deinococci</taxon>
        <taxon>Thermales</taxon>
        <taxon>Thermaceae</taxon>
        <taxon>Thermus</taxon>
    </lineage>
</organism>
<feature type="binding site" evidence="10 13">
    <location>
        <position position="67"/>
    </location>
    <ligand>
        <name>a divalent metal cation</name>
        <dbReference type="ChEBI" id="CHEBI:60240"/>
    </ligand>
</feature>
<dbReference type="CDD" id="cd00429">
    <property type="entry name" value="RPE"/>
    <property type="match status" value="1"/>
</dbReference>
<comment type="caution">
    <text evidence="15">The sequence shown here is derived from an EMBL/GenBank/DDBJ whole genome shotgun (WGS) entry which is preliminary data.</text>
</comment>
<dbReference type="PIRSF" id="PIRSF001461">
    <property type="entry name" value="RPE"/>
    <property type="match status" value="1"/>
</dbReference>
<feature type="binding site" evidence="10">
    <location>
        <begin position="176"/>
        <end position="178"/>
    </location>
    <ligand>
        <name>substrate</name>
    </ligand>
</feature>
<dbReference type="EC" id="5.1.3.1" evidence="7 10"/>
<keyword evidence="13" id="KW-0862">Zinc</keyword>
<dbReference type="GO" id="GO:0004750">
    <property type="term" value="F:D-ribulose-phosphate 3-epimerase activity"/>
    <property type="evidence" value="ECO:0007669"/>
    <property type="project" value="UniProtKB-UniRule"/>
</dbReference>
<dbReference type="GO" id="GO:0019323">
    <property type="term" value="P:pentose catabolic process"/>
    <property type="evidence" value="ECO:0007669"/>
    <property type="project" value="UniProtKB-UniRule"/>
</dbReference>
<keyword evidence="9 10" id="KW-0413">Isomerase</keyword>
<comment type="pathway">
    <text evidence="10">Carbohydrate degradation.</text>
</comment>
<feature type="active site" description="Proton acceptor" evidence="10 12">
    <location>
        <position position="36"/>
    </location>
</feature>
<evidence type="ECO:0000256" key="12">
    <source>
        <dbReference type="PIRSR" id="PIRSR001461-1"/>
    </source>
</evidence>
<evidence type="ECO:0000256" key="4">
    <source>
        <dbReference type="ARBA" id="ARBA00001947"/>
    </source>
</evidence>
<dbReference type="InterPro" id="IPR026019">
    <property type="entry name" value="Ribul_P_3_epim"/>
</dbReference>
<feature type="binding site" evidence="10 14">
    <location>
        <begin position="143"/>
        <end position="146"/>
    </location>
    <ligand>
        <name>substrate</name>
    </ligand>
</feature>
<reference evidence="15 16" key="1">
    <citation type="journal article" date="2015" name="Genome Announc.">
        <title>Draft Genome Sequence of the Thermophile Thermus filiformis ATCC 43280, Producer of Carotenoid-(Di)glucoside-Branched Fatty Acid (Di)esters and Source of Hyperthermostable Enzymes of Biotechnological Interest.</title>
        <authorList>
            <person name="Mandelli F."/>
            <person name="Oliveira Ramires B."/>
            <person name="Couger M.B."/>
            <person name="Paixao D.A."/>
            <person name="Camilo C.M."/>
            <person name="Polikarpov I."/>
            <person name="Prade R."/>
            <person name="Riano-Pachon D.M."/>
            <person name="Squina F.M."/>
        </authorList>
    </citation>
    <scope>NUCLEOTIDE SEQUENCE [LARGE SCALE GENOMIC DNA]</scope>
    <source>
        <strain evidence="15 16">ATCC 43280</strain>
    </source>
</reference>
<feature type="binding site" evidence="10 13">
    <location>
        <position position="36"/>
    </location>
    <ligand>
        <name>a divalent metal cation</name>
        <dbReference type="ChEBI" id="CHEBI:60240"/>
    </ligand>
</feature>
<feature type="binding site" evidence="10 13">
    <location>
        <position position="176"/>
    </location>
    <ligand>
        <name>a divalent metal cation</name>
        <dbReference type="ChEBI" id="CHEBI:60240"/>
    </ligand>
</feature>
<dbReference type="EMBL" id="JPSL02000037">
    <property type="protein sequence ID" value="KIX84672.1"/>
    <property type="molecule type" value="Genomic_DNA"/>
</dbReference>
<evidence type="ECO:0000256" key="3">
    <source>
        <dbReference type="ARBA" id="ARBA00001941"/>
    </source>
</evidence>
<keyword evidence="10 11" id="KW-0119">Carbohydrate metabolism</keyword>
<evidence type="ECO:0000256" key="9">
    <source>
        <dbReference type="ARBA" id="ARBA00023235"/>
    </source>
</evidence>